<proteinExistence type="predicted"/>
<evidence type="ECO:0000313" key="4">
    <source>
        <dbReference type="EMBL" id="KAK4241930.1"/>
    </source>
</evidence>
<feature type="compositionally biased region" description="Polar residues" evidence="2">
    <location>
        <begin position="523"/>
        <end position="558"/>
    </location>
</feature>
<evidence type="ECO:0000256" key="2">
    <source>
        <dbReference type="SAM" id="MobiDB-lite"/>
    </source>
</evidence>
<feature type="compositionally biased region" description="Low complexity" evidence="2">
    <location>
        <begin position="613"/>
        <end position="625"/>
    </location>
</feature>
<accession>A0AAN7CHJ9</accession>
<dbReference type="EMBL" id="MU860014">
    <property type="protein sequence ID" value="KAK4241930.1"/>
    <property type="molecule type" value="Genomic_DNA"/>
</dbReference>
<feature type="compositionally biased region" description="Low complexity" evidence="2">
    <location>
        <begin position="777"/>
        <end position="795"/>
    </location>
</feature>
<evidence type="ECO:0000313" key="5">
    <source>
        <dbReference type="Proteomes" id="UP001303760"/>
    </source>
</evidence>
<feature type="region of interest" description="Disordered" evidence="2">
    <location>
        <begin position="471"/>
        <end position="666"/>
    </location>
</feature>
<keyword evidence="3" id="KW-1133">Transmembrane helix</keyword>
<evidence type="ECO:0000256" key="1">
    <source>
        <dbReference type="SAM" id="Coils"/>
    </source>
</evidence>
<keyword evidence="3" id="KW-0472">Membrane</keyword>
<feature type="compositionally biased region" description="Low complexity" evidence="2">
    <location>
        <begin position="182"/>
        <end position="194"/>
    </location>
</feature>
<name>A0AAN7CHJ9_9PEZI</name>
<feature type="region of interest" description="Disordered" evidence="2">
    <location>
        <begin position="182"/>
        <end position="204"/>
    </location>
</feature>
<reference evidence="4" key="1">
    <citation type="journal article" date="2023" name="Mol. Phylogenet. Evol.">
        <title>Genome-scale phylogeny and comparative genomics of the fungal order Sordariales.</title>
        <authorList>
            <person name="Hensen N."/>
            <person name="Bonometti L."/>
            <person name="Westerberg I."/>
            <person name="Brannstrom I.O."/>
            <person name="Guillou S."/>
            <person name="Cros-Aarteil S."/>
            <person name="Calhoun S."/>
            <person name="Haridas S."/>
            <person name="Kuo A."/>
            <person name="Mondo S."/>
            <person name="Pangilinan J."/>
            <person name="Riley R."/>
            <person name="LaButti K."/>
            <person name="Andreopoulos B."/>
            <person name="Lipzen A."/>
            <person name="Chen C."/>
            <person name="Yan M."/>
            <person name="Daum C."/>
            <person name="Ng V."/>
            <person name="Clum A."/>
            <person name="Steindorff A."/>
            <person name="Ohm R.A."/>
            <person name="Martin F."/>
            <person name="Silar P."/>
            <person name="Natvig D.O."/>
            <person name="Lalanne C."/>
            <person name="Gautier V."/>
            <person name="Ament-Velasquez S.L."/>
            <person name="Kruys A."/>
            <person name="Hutchinson M.I."/>
            <person name="Powell A.J."/>
            <person name="Barry K."/>
            <person name="Miller A.N."/>
            <person name="Grigoriev I.V."/>
            <person name="Debuchy R."/>
            <person name="Gladieux P."/>
            <person name="Hiltunen Thoren M."/>
            <person name="Johannesson H."/>
        </authorList>
    </citation>
    <scope>NUCLEOTIDE SEQUENCE</scope>
    <source>
        <strain evidence="4">CBS 532.94</strain>
    </source>
</reference>
<dbReference type="AlphaFoldDB" id="A0AAN7CHJ9"/>
<feature type="region of interest" description="Disordered" evidence="2">
    <location>
        <begin position="701"/>
        <end position="795"/>
    </location>
</feature>
<evidence type="ECO:0000256" key="3">
    <source>
        <dbReference type="SAM" id="Phobius"/>
    </source>
</evidence>
<feature type="compositionally biased region" description="Basic and acidic residues" evidence="2">
    <location>
        <begin position="593"/>
        <end position="603"/>
    </location>
</feature>
<sequence length="892" mass="95077">MASIPIRGGRQGTNSPSSRRTSPTSESITTSLICQLDGAHASSPSYDAAKRRSLSRSVTTVTSFLSKLRPSKRPERGGTARPTRGETAMREHESGPAAASPGIPEQSCGRKRAKSLDRHGANAARALRRQRRALQESGDFLGVTGVNPYTGEMDVLTPTTTATTTAAASGSAITSSPALTFATTTNTNSSSSSSRGGQQAAYERELVTRMRREKEEDDEMVVLRREEEKAEKRKDALREVLARQGVRWRKGEDGWSSVGVAEPPPRGLSPIPGSVSGSSSSSSARKSQSVEGGTPQQPVVIPERTDSFLGMAAVVAREVESHRRRCLIMRGDAEMALVQRQQPGQPSLERVEEEGKVLGGGVSLLREAMARFMLPPAIPRGEGSLPQDASRLLEYHPDWEVGDLIVVPTDLRRLSENSRADPGPRQSEQVEFIQPCRYDPASELASSQRQWPGPGIPICLHTHHHHYWLRTSSSPLPHRRPSLRRDPRRISERSSDTTSIDGDSALTTGITPPDSPGGMQLSVWRSINNPGPETGMTTPTLAQEKTDGTNPLDSNNNAPIPPPPPKPEPESEPGSATAWSSTTTTTQKTATPTKKEEREEEKQTTAPPKKRTAAAAAAAEGNGPPQQQPPPPPDREMPKTLRKPPHSSGNEAAGTRKSSPTCTRTSTYLMTLPAAGSAAAAEEEANLVRGAARTAFAALLGGSDPVVGSHPLPRRAGGRGQGEKQQQQQQQQGGSKGVEQKGKEGGQQQQKKKNKKGKDEDSEQPAAAAEKGKDKSNSSNAKGGGDNNNSSSSSGSLSLKLISRWARMAAVTLERVVAAYWQVVSPVFDGGSELRKRVDSAQATGGDLVVCVLAAVFVVLVLSAGAWAARAAVWIASVLGEVWGVMRVVAGL</sequence>
<feature type="transmembrane region" description="Helical" evidence="3">
    <location>
        <begin position="845"/>
        <end position="865"/>
    </location>
</feature>
<feature type="coiled-coil region" evidence="1">
    <location>
        <begin position="213"/>
        <end position="243"/>
    </location>
</feature>
<feature type="compositionally biased region" description="Low complexity" evidence="2">
    <location>
        <begin position="55"/>
        <end position="66"/>
    </location>
</feature>
<feature type="compositionally biased region" description="Low complexity" evidence="2">
    <location>
        <begin position="572"/>
        <end position="592"/>
    </location>
</feature>
<feature type="region of interest" description="Disordered" evidence="2">
    <location>
        <begin position="1"/>
        <end position="125"/>
    </location>
</feature>
<feature type="compositionally biased region" description="Polar residues" evidence="2">
    <location>
        <begin position="496"/>
        <end position="510"/>
    </location>
</feature>
<keyword evidence="5" id="KW-1185">Reference proteome</keyword>
<feature type="compositionally biased region" description="Low complexity" evidence="2">
    <location>
        <begin position="13"/>
        <end position="31"/>
    </location>
</feature>
<reference evidence="4" key="2">
    <citation type="submission" date="2023-05" db="EMBL/GenBank/DDBJ databases">
        <authorList>
            <consortium name="Lawrence Berkeley National Laboratory"/>
            <person name="Steindorff A."/>
            <person name="Hensen N."/>
            <person name="Bonometti L."/>
            <person name="Westerberg I."/>
            <person name="Brannstrom I.O."/>
            <person name="Guillou S."/>
            <person name="Cros-Aarteil S."/>
            <person name="Calhoun S."/>
            <person name="Haridas S."/>
            <person name="Kuo A."/>
            <person name="Mondo S."/>
            <person name="Pangilinan J."/>
            <person name="Riley R."/>
            <person name="Labutti K."/>
            <person name="Andreopoulos B."/>
            <person name="Lipzen A."/>
            <person name="Chen C."/>
            <person name="Yanf M."/>
            <person name="Daum C."/>
            <person name="Ng V."/>
            <person name="Clum A."/>
            <person name="Ohm R."/>
            <person name="Martin F."/>
            <person name="Silar P."/>
            <person name="Natvig D."/>
            <person name="Lalanne C."/>
            <person name="Gautier V."/>
            <person name="Ament-Velasquez S.L."/>
            <person name="Kruys A."/>
            <person name="Hutchinson M.I."/>
            <person name="Powell A.J."/>
            <person name="Barry K."/>
            <person name="Miller A.N."/>
            <person name="Grigoriev I.V."/>
            <person name="Debuchy R."/>
            <person name="Gladieux P."/>
            <person name="Thoren M.H."/>
            <person name="Johannesson H."/>
        </authorList>
    </citation>
    <scope>NUCLEOTIDE SEQUENCE</scope>
    <source>
        <strain evidence="4">CBS 532.94</strain>
    </source>
</reference>
<protein>
    <submittedName>
        <fullName evidence="4">Uncharacterized protein</fullName>
    </submittedName>
</protein>
<keyword evidence="1" id="KW-0175">Coiled coil</keyword>
<feature type="transmembrane region" description="Helical" evidence="3">
    <location>
        <begin position="871"/>
        <end position="890"/>
    </location>
</feature>
<gene>
    <name evidence="4" type="ORF">C8A03DRAFT_40641</name>
</gene>
<feature type="compositionally biased region" description="Basic and acidic residues" evidence="2">
    <location>
        <begin position="72"/>
        <end position="94"/>
    </location>
</feature>
<feature type="compositionally biased region" description="Basic and acidic residues" evidence="2">
    <location>
        <begin position="483"/>
        <end position="495"/>
    </location>
</feature>
<feature type="compositionally biased region" description="Low complexity" evidence="2">
    <location>
        <begin position="723"/>
        <end position="733"/>
    </location>
</feature>
<feature type="compositionally biased region" description="Polar residues" evidence="2">
    <location>
        <begin position="656"/>
        <end position="666"/>
    </location>
</feature>
<feature type="compositionally biased region" description="Low complexity" evidence="2">
    <location>
        <begin position="274"/>
        <end position="289"/>
    </location>
</feature>
<feature type="region of interest" description="Disordered" evidence="2">
    <location>
        <begin position="252"/>
        <end position="302"/>
    </location>
</feature>
<keyword evidence="3" id="KW-0812">Transmembrane</keyword>
<dbReference type="Proteomes" id="UP001303760">
    <property type="component" value="Unassembled WGS sequence"/>
</dbReference>
<organism evidence="4 5">
    <name type="scientific">Achaetomium macrosporum</name>
    <dbReference type="NCBI Taxonomy" id="79813"/>
    <lineage>
        <taxon>Eukaryota</taxon>
        <taxon>Fungi</taxon>
        <taxon>Dikarya</taxon>
        <taxon>Ascomycota</taxon>
        <taxon>Pezizomycotina</taxon>
        <taxon>Sordariomycetes</taxon>
        <taxon>Sordariomycetidae</taxon>
        <taxon>Sordariales</taxon>
        <taxon>Chaetomiaceae</taxon>
        <taxon>Achaetomium</taxon>
    </lineage>
</organism>
<comment type="caution">
    <text evidence="4">The sequence shown here is derived from an EMBL/GenBank/DDBJ whole genome shotgun (WGS) entry which is preliminary data.</text>
</comment>